<dbReference type="PANTHER" id="PTHR43981:SF2">
    <property type="entry name" value="ENOYL-[ACYL-CARRIER-PROTEIN] REDUCTASE, MITOCHONDRIAL"/>
    <property type="match status" value="1"/>
</dbReference>
<dbReference type="Pfam" id="PF08240">
    <property type="entry name" value="ADH_N"/>
    <property type="match status" value="1"/>
</dbReference>
<keyword evidence="4" id="KW-0521">NADP</keyword>
<reference evidence="12" key="1">
    <citation type="journal article" date="2014" name="Int. J. Syst. Evol. Microbiol.">
        <title>Complete genome sequence of Corynebacterium casei LMG S-19264T (=DSM 44701T), isolated from a smear-ripened cheese.</title>
        <authorList>
            <consortium name="US DOE Joint Genome Institute (JGI-PGF)"/>
            <person name="Walter F."/>
            <person name="Albersmeier A."/>
            <person name="Kalinowski J."/>
            <person name="Ruckert C."/>
        </authorList>
    </citation>
    <scope>NUCLEOTIDE SEQUENCE</scope>
    <source>
        <strain evidence="12">CGMCC 1.15095</strain>
    </source>
</reference>
<dbReference type="Gene3D" id="3.40.50.720">
    <property type="entry name" value="NAD(P)-binding Rossmann-like Domain"/>
    <property type="match status" value="1"/>
</dbReference>
<dbReference type="SMART" id="SM00829">
    <property type="entry name" value="PKS_ER"/>
    <property type="match status" value="1"/>
</dbReference>
<keyword evidence="8" id="KW-0275">Fatty acid biosynthesis</keyword>
<evidence type="ECO:0000256" key="5">
    <source>
        <dbReference type="ARBA" id="ARBA00022946"/>
    </source>
</evidence>
<gene>
    <name evidence="12" type="ORF">GCM10011494_22210</name>
</gene>
<dbReference type="CDD" id="cd08290">
    <property type="entry name" value="ETR"/>
    <property type="match status" value="1"/>
</dbReference>
<dbReference type="AlphaFoldDB" id="A0A916TSL5"/>
<dbReference type="InterPro" id="IPR013154">
    <property type="entry name" value="ADH-like_N"/>
</dbReference>
<dbReference type="SUPFAM" id="SSF51735">
    <property type="entry name" value="NAD(P)-binding Rossmann-fold domains"/>
    <property type="match status" value="1"/>
</dbReference>
<dbReference type="SUPFAM" id="SSF50129">
    <property type="entry name" value="GroES-like"/>
    <property type="match status" value="1"/>
</dbReference>
<evidence type="ECO:0000256" key="1">
    <source>
        <dbReference type="ARBA" id="ARBA00010371"/>
    </source>
</evidence>
<dbReference type="RefSeq" id="WP_188771499.1">
    <property type="nucleotide sequence ID" value="NZ_BMHK01000013.1"/>
</dbReference>
<keyword evidence="6" id="KW-0560">Oxidoreductase</keyword>
<dbReference type="Gene3D" id="3.90.180.10">
    <property type="entry name" value="Medium-chain alcohol dehydrogenases, catalytic domain"/>
    <property type="match status" value="1"/>
</dbReference>
<comment type="caution">
    <text evidence="12">The sequence shown here is derived from an EMBL/GenBank/DDBJ whole genome shotgun (WGS) entry which is preliminary data.</text>
</comment>
<evidence type="ECO:0000256" key="8">
    <source>
        <dbReference type="ARBA" id="ARBA00023160"/>
    </source>
</evidence>
<dbReference type="GO" id="GO:0006633">
    <property type="term" value="P:fatty acid biosynthetic process"/>
    <property type="evidence" value="ECO:0007669"/>
    <property type="project" value="UniProtKB-KW"/>
</dbReference>
<evidence type="ECO:0000256" key="2">
    <source>
        <dbReference type="ARBA" id="ARBA00022516"/>
    </source>
</evidence>
<evidence type="ECO:0000259" key="11">
    <source>
        <dbReference type="SMART" id="SM00829"/>
    </source>
</evidence>
<protein>
    <recommendedName>
        <fullName evidence="9">enoyl-[acyl-carrier-protein] reductase</fullName>
        <ecNumber evidence="9">1.3.1.104</ecNumber>
    </recommendedName>
</protein>
<name>A0A916TSL5_9SPHN</name>
<evidence type="ECO:0000313" key="13">
    <source>
        <dbReference type="Proteomes" id="UP000608154"/>
    </source>
</evidence>
<keyword evidence="13" id="KW-1185">Reference proteome</keyword>
<organism evidence="12 13">
    <name type="scientific">Novosphingobium endophyticum</name>
    <dbReference type="NCBI Taxonomy" id="1955250"/>
    <lineage>
        <taxon>Bacteria</taxon>
        <taxon>Pseudomonadati</taxon>
        <taxon>Pseudomonadota</taxon>
        <taxon>Alphaproteobacteria</taxon>
        <taxon>Sphingomonadales</taxon>
        <taxon>Sphingomonadaceae</taxon>
        <taxon>Novosphingobium</taxon>
    </lineage>
</organism>
<dbReference type="Proteomes" id="UP000608154">
    <property type="component" value="Unassembled WGS sequence"/>
</dbReference>
<accession>A0A916TSL5</accession>
<evidence type="ECO:0000256" key="4">
    <source>
        <dbReference type="ARBA" id="ARBA00022857"/>
    </source>
</evidence>
<dbReference type="PANTHER" id="PTHR43981">
    <property type="entry name" value="ENOYL-[ACYL-CARRIER-PROTEIN] REDUCTASE, MITOCHONDRIAL"/>
    <property type="match status" value="1"/>
</dbReference>
<keyword evidence="3" id="KW-0276">Fatty acid metabolism</keyword>
<comment type="catalytic activity">
    <reaction evidence="10">
        <text>a 2,3-saturated acyl-[ACP] + NADP(+) = a (2E)-enoyl-[ACP] + NADPH + H(+)</text>
        <dbReference type="Rhea" id="RHEA:22564"/>
        <dbReference type="Rhea" id="RHEA-COMP:9925"/>
        <dbReference type="Rhea" id="RHEA-COMP:9926"/>
        <dbReference type="ChEBI" id="CHEBI:15378"/>
        <dbReference type="ChEBI" id="CHEBI:57783"/>
        <dbReference type="ChEBI" id="CHEBI:58349"/>
        <dbReference type="ChEBI" id="CHEBI:78784"/>
        <dbReference type="ChEBI" id="CHEBI:78785"/>
        <dbReference type="EC" id="1.3.1.104"/>
    </reaction>
</comment>
<evidence type="ECO:0000256" key="10">
    <source>
        <dbReference type="ARBA" id="ARBA00048843"/>
    </source>
</evidence>
<dbReference type="InterPro" id="IPR051034">
    <property type="entry name" value="Mito_Enoyl-ACP_Reductase"/>
</dbReference>
<keyword evidence="2" id="KW-0444">Lipid biosynthesis</keyword>
<comment type="similarity">
    <text evidence="1">Belongs to the zinc-containing alcohol dehydrogenase family. Quinone oxidoreductase subfamily.</text>
</comment>
<evidence type="ECO:0000256" key="9">
    <source>
        <dbReference type="ARBA" id="ARBA00038963"/>
    </source>
</evidence>
<keyword evidence="5" id="KW-0809">Transit peptide</keyword>
<evidence type="ECO:0000256" key="6">
    <source>
        <dbReference type="ARBA" id="ARBA00023002"/>
    </source>
</evidence>
<dbReference type="EMBL" id="BMHK01000013">
    <property type="protein sequence ID" value="GGC03306.1"/>
    <property type="molecule type" value="Genomic_DNA"/>
</dbReference>
<evidence type="ECO:0000256" key="7">
    <source>
        <dbReference type="ARBA" id="ARBA00023098"/>
    </source>
</evidence>
<evidence type="ECO:0000256" key="3">
    <source>
        <dbReference type="ARBA" id="ARBA00022832"/>
    </source>
</evidence>
<dbReference type="InterPro" id="IPR036291">
    <property type="entry name" value="NAD(P)-bd_dom_sf"/>
</dbReference>
<feature type="domain" description="Enoyl reductase (ER)" evidence="11">
    <location>
        <begin position="10"/>
        <end position="313"/>
    </location>
</feature>
<evidence type="ECO:0000313" key="12">
    <source>
        <dbReference type="EMBL" id="GGC03306.1"/>
    </source>
</evidence>
<sequence>MSDNLAVLPGSGGRVRLVEMPRPAPLSDRDVLVRMLYAPINPADLLAIDGRYAFDLGSAVPLGAEGVGRVEEVGAAVSDLRPGDRVLPLTRGNWASYRVLDREQLIAVPAGIPDEQAAMLRINPPTARLLLDNAGAGDGAAIVQNAAGSTVAAWVRALAARRAIHVVDVVRNADAALPHAVVDGPALAASVSDAAAGRAVRAALDCVAGEATGRLAECVSAGGRIVVFGHLSGQPVAVRSQLLTGGGLSISGFSLRPAETALGADGVNRMFAELFDLFLEAPPSLATRALMPLREADRAVVAAREGGKGRILLDLTA</sequence>
<dbReference type="InterPro" id="IPR011032">
    <property type="entry name" value="GroES-like_sf"/>
</dbReference>
<reference evidence="12" key="2">
    <citation type="submission" date="2020-09" db="EMBL/GenBank/DDBJ databases">
        <authorList>
            <person name="Sun Q."/>
            <person name="Zhou Y."/>
        </authorList>
    </citation>
    <scope>NUCLEOTIDE SEQUENCE</scope>
    <source>
        <strain evidence="12">CGMCC 1.15095</strain>
    </source>
</reference>
<keyword evidence="7" id="KW-0443">Lipid metabolism</keyword>
<dbReference type="GO" id="GO:0141148">
    <property type="term" value="F:enoyl-[acyl-carrier-protein] reductase (NADPH) activity"/>
    <property type="evidence" value="ECO:0007669"/>
    <property type="project" value="UniProtKB-EC"/>
</dbReference>
<dbReference type="InterPro" id="IPR020843">
    <property type="entry name" value="ER"/>
</dbReference>
<proteinExistence type="inferred from homology"/>
<dbReference type="EC" id="1.3.1.104" evidence="9"/>